<dbReference type="Gene3D" id="2.40.170.20">
    <property type="entry name" value="TonB-dependent receptor, beta-barrel domain"/>
    <property type="match status" value="1"/>
</dbReference>
<feature type="domain" description="TonB-dependent receptor plug" evidence="9">
    <location>
        <begin position="91"/>
        <end position="196"/>
    </location>
</feature>
<evidence type="ECO:0000256" key="6">
    <source>
        <dbReference type="ARBA" id="ARBA00023136"/>
    </source>
</evidence>
<dbReference type="SUPFAM" id="SSF56935">
    <property type="entry name" value="Porins"/>
    <property type="match status" value="1"/>
</dbReference>
<organism evidence="10 11">
    <name type="scientific">Mucilaginibacter limnophilus</name>
    <dbReference type="NCBI Taxonomy" id="1932778"/>
    <lineage>
        <taxon>Bacteria</taxon>
        <taxon>Pseudomonadati</taxon>
        <taxon>Bacteroidota</taxon>
        <taxon>Sphingobacteriia</taxon>
        <taxon>Sphingobacteriales</taxon>
        <taxon>Sphingobacteriaceae</taxon>
        <taxon>Mucilaginibacter</taxon>
    </lineage>
</organism>
<dbReference type="Proteomes" id="UP000282759">
    <property type="component" value="Unassembled WGS sequence"/>
</dbReference>
<keyword evidence="6 8" id="KW-0472">Membrane</keyword>
<dbReference type="AlphaFoldDB" id="A0A437MIC6"/>
<dbReference type="GO" id="GO:0009279">
    <property type="term" value="C:cell outer membrane"/>
    <property type="evidence" value="ECO:0007669"/>
    <property type="project" value="UniProtKB-SubCell"/>
</dbReference>
<proteinExistence type="inferred from homology"/>
<protein>
    <submittedName>
        <fullName evidence="10">TonB-dependent receptor</fullName>
    </submittedName>
</protein>
<dbReference type="InterPro" id="IPR012910">
    <property type="entry name" value="Plug_dom"/>
</dbReference>
<keyword evidence="7 8" id="KW-0998">Cell outer membrane</keyword>
<evidence type="ECO:0000313" key="11">
    <source>
        <dbReference type="Proteomes" id="UP000282759"/>
    </source>
</evidence>
<dbReference type="GO" id="GO:0015344">
    <property type="term" value="F:siderophore uptake transmembrane transporter activity"/>
    <property type="evidence" value="ECO:0007669"/>
    <property type="project" value="TreeGrafter"/>
</dbReference>
<dbReference type="PROSITE" id="PS52016">
    <property type="entry name" value="TONB_DEPENDENT_REC_3"/>
    <property type="match status" value="1"/>
</dbReference>
<dbReference type="InterPro" id="IPR036942">
    <property type="entry name" value="Beta-barrel_TonB_sf"/>
</dbReference>
<dbReference type="InterPro" id="IPR008969">
    <property type="entry name" value="CarboxyPept-like_regulatory"/>
</dbReference>
<name>A0A437MIC6_9SPHI</name>
<dbReference type="SUPFAM" id="SSF49464">
    <property type="entry name" value="Carboxypeptidase regulatory domain-like"/>
    <property type="match status" value="1"/>
</dbReference>
<dbReference type="PANTHER" id="PTHR30069">
    <property type="entry name" value="TONB-DEPENDENT OUTER MEMBRANE RECEPTOR"/>
    <property type="match status" value="1"/>
</dbReference>
<accession>A0A437MIC6</accession>
<evidence type="ECO:0000313" key="10">
    <source>
        <dbReference type="EMBL" id="RVT97373.1"/>
    </source>
</evidence>
<evidence type="ECO:0000259" key="9">
    <source>
        <dbReference type="Pfam" id="PF07715"/>
    </source>
</evidence>
<keyword evidence="3 8" id="KW-1134">Transmembrane beta strand</keyword>
<keyword evidence="11" id="KW-1185">Reference proteome</keyword>
<evidence type="ECO:0000256" key="7">
    <source>
        <dbReference type="ARBA" id="ARBA00023237"/>
    </source>
</evidence>
<comment type="subcellular location">
    <subcellularLocation>
        <location evidence="1 8">Cell outer membrane</location>
        <topology evidence="1 8">Multi-pass membrane protein</topology>
    </subcellularLocation>
</comment>
<dbReference type="EMBL" id="SACK01000011">
    <property type="protein sequence ID" value="RVT97373.1"/>
    <property type="molecule type" value="Genomic_DNA"/>
</dbReference>
<dbReference type="FunFam" id="2.170.130.10:FF:000003">
    <property type="entry name" value="SusC/RagA family TonB-linked outer membrane protein"/>
    <property type="match status" value="1"/>
</dbReference>
<evidence type="ECO:0000256" key="4">
    <source>
        <dbReference type="ARBA" id="ARBA00022692"/>
    </source>
</evidence>
<reference evidence="10 11" key="1">
    <citation type="submission" date="2019-01" db="EMBL/GenBank/DDBJ databases">
        <authorList>
            <person name="Chen W.-M."/>
        </authorList>
    </citation>
    <scope>NUCLEOTIDE SEQUENCE [LARGE SCALE GENOMIC DNA]</scope>
    <source>
        <strain evidence="10 11">YBJ-36</strain>
    </source>
</reference>
<dbReference type="Pfam" id="PF07715">
    <property type="entry name" value="Plug"/>
    <property type="match status" value="1"/>
</dbReference>
<dbReference type="PANTHER" id="PTHR30069:SF29">
    <property type="entry name" value="HEMOGLOBIN AND HEMOGLOBIN-HAPTOGLOBIN-BINDING PROTEIN 1-RELATED"/>
    <property type="match status" value="1"/>
</dbReference>
<gene>
    <name evidence="10" type="ORF">EOD41_18785</name>
</gene>
<dbReference type="Pfam" id="PF13715">
    <property type="entry name" value="CarbopepD_reg_2"/>
    <property type="match status" value="1"/>
</dbReference>
<evidence type="ECO:0000256" key="1">
    <source>
        <dbReference type="ARBA" id="ARBA00004571"/>
    </source>
</evidence>
<dbReference type="InterPro" id="IPR037066">
    <property type="entry name" value="Plug_dom_sf"/>
</dbReference>
<dbReference type="InterPro" id="IPR023997">
    <property type="entry name" value="TonB-dep_OMP_SusC/RagA_CS"/>
</dbReference>
<evidence type="ECO:0000256" key="2">
    <source>
        <dbReference type="ARBA" id="ARBA00022448"/>
    </source>
</evidence>
<evidence type="ECO:0000256" key="8">
    <source>
        <dbReference type="PROSITE-ProRule" id="PRU01360"/>
    </source>
</evidence>
<dbReference type="InterPro" id="IPR039426">
    <property type="entry name" value="TonB-dep_rcpt-like"/>
</dbReference>
<dbReference type="NCBIfam" id="TIGR04056">
    <property type="entry name" value="OMP_RagA_SusC"/>
    <property type="match status" value="1"/>
</dbReference>
<comment type="caution">
    <text evidence="10">The sequence shown here is derived from an EMBL/GenBank/DDBJ whole genome shotgun (WGS) entry which is preliminary data.</text>
</comment>
<evidence type="ECO:0000256" key="5">
    <source>
        <dbReference type="ARBA" id="ARBA00022729"/>
    </source>
</evidence>
<dbReference type="Gene3D" id="2.170.130.10">
    <property type="entry name" value="TonB-dependent receptor, plug domain"/>
    <property type="match status" value="1"/>
</dbReference>
<dbReference type="OrthoDB" id="9768177at2"/>
<dbReference type="InterPro" id="IPR023996">
    <property type="entry name" value="TonB-dep_OMP_SusC/RagA"/>
</dbReference>
<keyword evidence="10" id="KW-0675">Receptor</keyword>
<dbReference type="NCBIfam" id="TIGR04057">
    <property type="entry name" value="SusC_RagA_signa"/>
    <property type="match status" value="1"/>
</dbReference>
<keyword evidence="4 8" id="KW-0812">Transmembrane</keyword>
<dbReference type="Gene3D" id="2.60.40.1120">
    <property type="entry name" value="Carboxypeptidase-like, regulatory domain"/>
    <property type="match status" value="1"/>
</dbReference>
<sequence>MDVTGVVTEQATGKPLPGVTVKVKNGSNGAITDANGNYRITVSKGATLQFSFIGFESIEKNVTAEKLNTQLIASQGSLNEVVVVGYGTRKKATLTGSVSTVKGSEVAKSPAGNVSNSLAGRLPGLVAVTRTGEPGNDGSTLRIRGANTLGDNSPLIVIDGIPNRNLERLDPATIESVSVLKDASAAIYGAQAANGVILVTTKRGTTGKPTIQLNLNQGWNTPTVLPKMVDAATYAQIQNEISAAYHPNNPLPYTEEDIQKYKDGSDPWGHPNTDWFKETIKNNSPQRYGNLTLSGGSDAVKYFTSLGSNFTDGMFRNSNINYSQTNFQSNLDARISKDIRLSFDVVGRQENRNYSGGGNNGGSTDAAQNIFWALNRAFPTTPAYWPNGLPGPAIEYGANPVVLVTDKTGYTRQRDYVFQSNARLVINIPWVQGLSITGNAAVDKTFITYKQFRKPWNLYTWDKVSYDANQQPLLLPSKSGNTDPRVYQSFNLLGNITLNGLVNYDRTFGRHDLKVLVAAERISGDNMNFWAFRRNYTSDILPELDLGSNALKDNGGNSSLSRRLDYFGRVNYSYDSKYLAEFVWRYDGSYIFDPKGKQFGFFPGVSLGYRISNEQFWKDNISFVNELKIRGSWGRTGNDRISPYQYMTTYGYNGSYVFNQSVVQQTLTALRIPNSGVTWEIANQSNIGFDAQMLGGKITLTADYFYNLRSNILAYRNASVPGSAGLSLPQENIGKVVNKGFDFQIGYQNRAGEFNYSISANGAYSKNHIQFWDETPGIPDYQRSTGNQMNANLYYQAIGVFKDQAAVDAYPHWSGARPGDIIFKDVNGDGEINGLDQVRSKKTSIPTFTGGVSINLQYKGFDASILFQGAAGAERAYTTFSGGPGVGNFMYNLVKDRWTPENPSAVNPRVWERGGAYWMTDGMPNNTYFVRSSDYIRLKNFELGYSLASKYTSKLGIQSLRIFASGLNMLTFTKMKDFDPESPDTAPGSIWVNSQVYPLNKTINLGLSLTF</sequence>
<evidence type="ECO:0000256" key="3">
    <source>
        <dbReference type="ARBA" id="ARBA00022452"/>
    </source>
</evidence>
<keyword evidence="2 8" id="KW-0813">Transport</keyword>
<keyword evidence="5" id="KW-0732">Signal</keyword>
<comment type="similarity">
    <text evidence="8">Belongs to the TonB-dependent receptor family.</text>
</comment>
<dbReference type="GO" id="GO:0044718">
    <property type="term" value="P:siderophore transmembrane transport"/>
    <property type="evidence" value="ECO:0007669"/>
    <property type="project" value="TreeGrafter"/>
</dbReference>